<comment type="caution">
    <text evidence="4">The sequence shown here is derived from an EMBL/GenBank/DDBJ whole genome shotgun (WGS) entry which is preliminary data.</text>
</comment>
<dbReference type="PROSITE" id="PS50975">
    <property type="entry name" value="ATP_GRASP"/>
    <property type="match status" value="1"/>
</dbReference>
<dbReference type="GO" id="GO:0046872">
    <property type="term" value="F:metal ion binding"/>
    <property type="evidence" value="ECO:0007669"/>
    <property type="project" value="InterPro"/>
</dbReference>
<dbReference type="EMBL" id="FQZR01000002">
    <property type="protein sequence ID" value="SHI80858.1"/>
    <property type="molecule type" value="Genomic_DNA"/>
</dbReference>
<protein>
    <submittedName>
        <fullName evidence="3">Alpha-L-glutamate ligase-like protein</fullName>
    </submittedName>
    <submittedName>
        <fullName evidence="4">Alpha-L-glutamate ligase-related protein</fullName>
    </submittedName>
</protein>
<keyword evidence="1" id="KW-0067">ATP-binding</keyword>
<organism evidence="4 5">
    <name type="scientific">Halodesulfovibrio aestuarii</name>
    <dbReference type="NCBI Taxonomy" id="126333"/>
    <lineage>
        <taxon>Bacteria</taxon>
        <taxon>Pseudomonadati</taxon>
        <taxon>Thermodesulfobacteriota</taxon>
        <taxon>Desulfovibrionia</taxon>
        <taxon>Desulfovibrionales</taxon>
        <taxon>Desulfovibrionaceae</taxon>
        <taxon>Halodesulfovibrio</taxon>
    </lineage>
</organism>
<reference evidence="4 5" key="1">
    <citation type="submission" date="2016-11" db="EMBL/GenBank/DDBJ databases">
        <authorList>
            <person name="Varghese N."/>
            <person name="Submissions S."/>
        </authorList>
    </citation>
    <scope>NUCLEOTIDE SEQUENCE [LARGE SCALE GENOMIC DNA]</scope>
    <source>
        <strain evidence="4 5">DSM 17919</strain>
    </source>
</reference>
<evidence type="ECO:0000313" key="6">
    <source>
        <dbReference type="Proteomes" id="UP001568358"/>
    </source>
</evidence>
<proteinExistence type="predicted"/>
<evidence type="ECO:0000256" key="1">
    <source>
        <dbReference type="PROSITE-ProRule" id="PRU00409"/>
    </source>
</evidence>
<dbReference type="RefSeq" id="WP_020002180.1">
    <property type="nucleotide sequence ID" value="NZ_CP192217.1"/>
</dbReference>
<dbReference type="GO" id="GO:0005524">
    <property type="term" value="F:ATP binding"/>
    <property type="evidence" value="ECO:0007669"/>
    <property type="project" value="UniProtKB-UniRule"/>
</dbReference>
<keyword evidence="4" id="KW-0436">Ligase</keyword>
<dbReference type="NCBIfam" id="TIGR02291">
    <property type="entry name" value="rimK_rel_E_lig"/>
    <property type="match status" value="1"/>
</dbReference>
<evidence type="ECO:0000313" key="4">
    <source>
        <dbReference type="EMBL" id="SHI80858.1"/>
    </source>
</evidence>
<evidence type="ECO:0000313" key="5">
    <source>
        <dbReference type="Proteomes" id="UP000184001"/>
    </source>
</evidence>
<accession>A0A8G2C8F8</accession>
<dbReference type="AlphaFoldDB" id="A0A8G2C8F8"/>
<dbReference type="InterPro" id="IPR039523">
    <property type="entry name" value="RimK-rel_E_lig_ATP-grasp"/>
</dbReference>
<sequence>MFGWFSKLKEQGVVGMNGRNAAYVLPNNPRRLYPLVDDKETTKRLTQDAGLNVPEMYGVIRAQHETKLLPDLLEKHDSFVIKPARGAGGNGILVITGKLGSHFLKPDDSFVSTEEIHFHISNILSGMYSLGGMPDKALIEYCVKFDPVFNGIAYQGVPDIRIIVYKGVPTMAMLRLPTRESDGKANLHQGAMGCGIDICTGKTTHAVWKNENHEMHPDTLQPVSGVQIPGWEELLRQASLGYSVTGLGYLGVDIVLDKDLGPLILELNARPGLAIQVANKTGLQSRLDKVEAVHHNLQSETQRVQYAMENFGS</sequence>
<keyword evidence="6" id="KW-1185">Reference proteome</keyword>
<evidence type="ECO:0000313" key="3">
    <source>
        <dbReference type="EMBL" id="MEZ6852828.1"/>
    </source>
</evidence>
<dbReference type="Proteomes" id="UP001568358">
    <property type="component" value="Unassembled WGS sequence"/>
</dbReference>
<dbReference type="SUPFAM" id="SSF56059">
    <property type="entry name" value="Glutathione synthetase ATP-binding domain-like"/>
    <property type="match status" value="1"/>
</dbReference>
<feature type="domain" description="ATP-grasp" evidence="2">
    <location>
        <begin position="43"/>
        <end position="298"/>
    </location>
</feature>
<keyword evidence="1" id="KW-0547">Nucleotide-binding</keyword>
<dbReference type="Gene3D" id="3.30.470.20">
    <property type="entry name" value="ATP-grasp fold, B domain"/>
    <property type="match status" value="1"/>
</dbReference>
<dbReference type="GO" id="GO:0005737">
    <property type="term" value="C:cytoplasm"/>
    <property type="evidence" value="ECO:0007669"/>
    <property type="project" value="TreeGrafter"/>
</dbReference>
<dbReference type="Pfam" id="PF14397">
    <property type="entry name" value="ATPgrasp_ST"/>
    <property type="match status" value="1"/>
</dbReference>
<dbReference type="PANTHER" id="PTHR21621">
    <property type="entry name" value="RIBOSOMAL PROTEIN S6 MODIFICATION PROTEIN"/>
    <property type="match status" value="1"/>
</dbReference>
<dbReference type="InterPro" id="IPR011761">
    <property type="entry name" value="ATP-grasp"/>
</dbReference>
<evidence type="ECO:0000259" key="2">
    <source>
        <dbReference type="PROSITE" id="PS50975"/>
    </source>
</evidence>
<dbReference type="Proteomes" id="UP000184001">
    <property type="component" value="Unassembled WGS sequence"/>
</dbReference>
<dbReference type="PANTHER" id="PTHR21621:SF0">
    <property type="entry name" value="BETA-CITRYLGLUTAMATE SYNTHASE B-RELATED"/>
    <property type="match status" value="1"/>
</dbReference>
<name>A0A8G2C8F8_9BACT</name>
<dbReference type="GO" id="GO:0009432">
    <property type="term" value="P:SOS response"/>
    <property type="evidence" value="ECO:0007669"/>
    <property type="project" value="TreeGrafter"/>
</dbReference>
<dbReference type="GO" id="GO:0018169">
    <property type="term" value="F:ribosomal S6-glutamic acid ligase activity"/>
    <property type="evidence" value="ECO:0007669"/>
    <property type="project" value="TreeGrafter"/>
</dbReference>
<dbReference type="EMBL" id="JBFSOO010000003">
    <property type="protein sequence ID" value="MEZ6852828.1"/>
    <property type="molecule type" value="Genomic_DNA"/>
</dbReference>
<dbReference type="InterPro" id="IPR011758">
    <property type="entry name" value="RimK-rel_E_lig"/>
</dbReference>
<reference evidence="3 6" key="2">
    <citation type="submission" date="2024-07" db="EMBL/GenBank/DDBJ databases">
        <title>Active virus-host system and metabolic interactions in a Lokiarchaeon culture.</title>
        <authorList>
            <person name="Ponce Toledo R.I."/>
            <person name="Rodrigues Oliveira T."/>
            <person name="Schleper C."/>
        </authorList>
    </citation>
    <scope>NUCLEOTIDE SEQUENCE [LARGE SCALE GENOMIC DNA]</scope>
    <source>
        <strain evidence="3 6">B35</strain>
    </source>
</reference>
<gene>
    <name evidence="3" type="ORF">AB2Z07_04655</name>
    <name evidence="4" type="ORF">SAMN05660830_01065</name>
</gene>